<comment type="caution">
    <text evidence="8">The sequence shown here is derived from an EMBL/GenBank/DDBJ whole genome shotgun (WGS) entry which is preliminary data.</text>
</comment>
<dbReference type="PANTHER" id="PTHR10605:SF65">
    <property type="entry name" value="GH20068P"/>
    <property type="match status" value="1"/>
</dbReference>
<dbReference type="GO" id="GO:0008467">
    <property type="term" value="F:[heparan sulfate]-glucosamine 3-sulfotransferase activity"/>
    <property type="evidence" value="ECO:0007669"/>
    <property type="project" value="TreeGrafter"/>
</dbReference>
<dbReference type="OrthoDB" id="411451at2759"/>
<feature type="transmembrane region" description="Helical" evidence="6">
    <location>
        <begin position="7"/>
        <end position="26"/>
    </location>
</feature>
<feature type="domain" description="Sulfotransferase" evidence="7">
    <location>
        <begin position="109"/>
        <end position="372"/>
    </location>
</feature>
<evidence type="ECO:0000256" key="2">
    <source>
        <dbReference type="ARBA" id="ARBA00023180"/>
    </source>
</evidence>
<name>A0A2G8K264_STIJA</name>
<feature type="disulfide bond" evidence="5">
    <location>
        <begin position="331"/>
        <end position="340"/>
    </location>
</feature>
<keyword evidence="6" id="KW-0472">Membrane</keyword>
<keyword evidence="5" id="KW-1015">Disulfide bond</keyword>
<reference evidence="8 9" key="1">
    <citation type="journal article" date="2017" name="PLoS Biol.">
        <title>The sea cucumber genome provides insights into morphological evolution and visceral regeneration.</title>
        <authorList>
            <person name="Zhang X."/>
            <person name="Sun L."/>
            <person name="Yuan J."/>
            <person name="Sun Y."/>
            <person name="Gao Y."/>
            <person name="Zhang L."/>
            <person name="Li S."/>
            <person name="Dai H."/>
            <person name="Hamel J.F."/>
            <person name="Liu C."/>
            <person name="Yu Y."/>
            <person name="Liu S."/>
            <person name="Lin W."/>
            <person name="Guo K."/>
            <person name="Jin S."/>
            <person name="Xu P."/>
            <person name="Storey K.B."/>
            <person name="Huan P."/>
            <person name="Zhang T."/>
            <person name="Zhou Y."/>
            <person name="Zhang J."/>
            <person name="Lin C."/>
            <person name="Li X."/>
            <person name="Xing L."/>
            <person name="Huo D."/>
            <person name="Sun M."/>
            <person name="Wang L."/>
            <person name="Mercier A."/>
            <person name="Li F."/>
            <person name="Yang H."/>
            <person name="Xiang J."/>
        </authorList>
    </citation>
    <scope>NUCLEOTIDE SEQUENCE [LARGE SCALE GENOMIC DNA]</scope>
    <source>
        <strain evidence="8">Shaxun</strain>
        <tissue evidence="8">Muscle</tissue>
    </source>
</reference>
<evidence type="ECO:0000256" key="3">
    <source>
        <dbReference type="PIRSR" id="PIRSR637359-1"/>
    </source>
</evidence>
<sequence>MVARIRLVAVFCTFDVLVFVLCILAFRTVTHGRNNKPSFVSGANLQQSIYDISLSNDTGNHFVTENKTILSFHASVYGNDSSTSMKTFINRTDYRPCSWKITECRRKLPQAIVIGVKKCGTGTLRYFLKFHPQVAFNADEEMHYFNIPSRHAKGIQWYRRHMSLSWPNQLTIEKTPRYFVSSVAPTGIRDEISPKTKIIVLLRDPVKRSISDYLAVRKTEGLTLQNPVNSSNQLPPYTDPIYDIKSSFENSVLDLNGDIKSWNGLINIGLYSNHLRRWLDVFPRQQILVLDSDTLTHDPLKAFRLIEQFLDLSPFFRPEHFYFSKRKGFYCLKMSGKVSCQGSSKGRTHPTVDQSVIDKLKAFYEPYDKELMELLGRNFSWIS</sequence>
<dbReference type="Proteomes" id="UP000230750">
    <property type="component" value="Unassembled WGS sequence"/>
</dbReference>
<dbReference type="InterPro" id="IPR037359">
    <property type="entry name" value="NST/OST"/>
</dbReference>
<keyword evidence="1 8" id="KW-0808">Transferase</keyword>
<feature type="binding site" evidence="4">
    <location>
        <position position="211"/>
    </location>
    <ligand>
        <name>3'-phosphoadenylyl sulfate</name>
        <dbReference type="ChEBI" id="CHEBI:58339"/>
    </ligand>
</feature>
<keyword evidence="6" id="KW-0812">Transmembrane</keyword>
<feature type="binding site" evidence="4">
    <location>
        <begin position="345"/>
        <end position="349"/>
    </location>
    <ligand>
        <name>3'-phosphoadenylyl sulfate</name>
        <dbReference type="ChEBI" id="CHEBI:58339"/>
    </ligand>
</feature>
<evidence type="ECO:0000313" key="8">
    <source>
        <dbReference type="EMBL" id="PIK42070.1"/>
    </source>
</evidence>
<dbReference type="PANTHER" id="PTHR10605">
    <property type="entry name" value="HEPARAN SULFATE SULFOTRANSFERASE"/>
    <property type="match status" value="1"/>
</dbReference>
<dbReference type="InterPro" id="IPR027417">
    <property type="entry name" value="P-loop_NTPase"/>
</dbReference>
<evidence type="ECO:0000313" key="9">
    <source>
        <dbReference type="Proteomes" id="UP000230750"/>
    </source>
</evidence>
<dbReference type="InterPro" id="IPR000863">
    <property type="entry name" value="Sulfotransferase_dom"/>
</dbReference>
<evidence type="ECO:0000256" key="5">
    <source>
        <dbReference type="PIRSR" id="PIRSR637359-3"/>
    </source>
</evidence>
<evidence type="ECO:0000259" key="7">
    <source>
        <dbReference type="Pfam" id="PF00685"/>
    </source>
</evidence>
<evidence type="ECO:0000256" key="1">
    <source>
        <dbReference type="ARBA" id="ARBA00022679"/>
    </source>
</evidence>
<keyword evidence="2" id="KW-0325">Glycoprotein</keyword>
<organism evidence="8 9">
    <name type="scientific">Stichopus japonicus</name>
    <name type="common">Sea cucumber</name>
    <dbReference type="NCBI Taxonomy" id="307972"/>
    <lineage>
        <taxon>Eukaryota</taxon>
        <taxon>Metazoa</taxon>
        <taxon>Echinodermata</taxon>
        <taxon>Eleutherozoa</taxon>
        <taxon>Echinozoa</taxon>
        <taxon>Holothuroidea</taxon>
        <taxon>Aspidochirotacea</taxon>
        <taxon>Aspidochirotida</taxon>
        <taxon>Stichopodidae</taxon>
        <taxon>Apostichopus</taxon>
    </lineage>
</organism>
<dbReference type="Pfam" id="PF00685">
    <property type="entry name" value="Sulfotransfer_1"/>
    <property type="match status" value="1"/>
</dbReference>
<dbReference type="AlphaFoldDB" id="A0A2G8K264"/>
<feature type="active site" description="For sulfotransferase activity" evidence="3">
    <location>
        <position position="118"/>
    </location>
</feature>
<keyword evidence="9" id="KW-1185">Reference proteome</keyword>
<dbReference type="SUPFAM" id="SSF52540">
    <property type="entry name" value="P-loop containing nucleoside triphosphate hydrolases"/>
    <property type="match status" value="1"/>
</dbReference>
<evidence type="ECO:0000256" key="4">
    <source>
        <dbReference type="PIRSR" id="PIRSR637359-2"/>
    </source>
</evidence>
<dbReference type="Gene3D" id="3.40.50.300">
    <property type="entry name" value="P-loop containing nucleotide triphosphate hydrolases"/>
    <property type="match status" value="1"/>
</dbReference>
<gene>
    <name evidence="8" type="ORF">BSL78_21066</name>
</gene>
<accession>A0A2G8K264</accession>
<evidence type="ECO:0000256" key="6">
    <source>
        <dbReference type="SAM" id="Phobius"/>
    </source>
</evidence>
<dbReference type="EMBL" id="MRZV01000964">
    <property type="protein sequence ID" value="PIK42070.1"/>
    <property type="molecule type" value="Genomic_DNA"/>
</dbReference>
<protein>
    <submittedName>
        <fullName evidence="8">Putative heparan sulfate glucosamine 3-O-sulfotransferase 1-like</fullName>
    </submittedName>
</protein>
<feature type="binding site" evidence="4">
    <location>
        <position position="330"/>
    </location>
    <ligand>
        <name>3'-phosphoadenylyl sulfate</name>
        <dbReference type="ChEBI" id="CHEBI:58339"/>
    </ligand>
</feature>
<feature type="binding site" evidence="4">
    <location>
        <position position="203"/>
    </location>
    <ligand>
        <name>3'-phosphoadenylyl sulfate</name>
        <dbReference type="ChEBI" id="CHEBI:58339"/>
    </ligand>
</feature>
<keyword evidence="6" id="KW-1133">Transmembrane helix</keyword>
<dbReference type="STRING" id="307972.A0A2G8K264"/>
<proteinExistence type="predicted"/>